<dbReference type="Proteomes" id="UP000286746">
    <property type="component" value="Unassembled WGS sequence"/>
</dbReference>
<keyword evidence="3" id="KW-1185">Reference proteome</keyword>
<dbReference type="AlphaFoldDB" id="A0A401W439"/>
<comment type="caution">
    <text evidence="2">The sequence shown here is derived from an EMBL/GenBank/DDBJ whole genome shotgun (WGS) entry which is preliminary data.</text>
</comment>
<dbReference type="EMBL" id="BHZD01000001">
    <property type="protein sequence ID" value="GCD44089.1"/>
    <property type="molecule type" value="Genomic_DNA"/>
</dbReference>
<name>A0A401W439_STREY</name>
<organism evidence="2 3">
    <name type="scientific">Streptomyces paromomycinus</name>
    <name type="common">Streptomyces rimosus subsp. paromomycinus</name>
    <dbReference type="NCBI Taxonomy" id="92743"/>
    <lineage>
        <taxon>Bacteria</taxon>
        <taxon>Bacillati</taxon>
        <taxon>Actinomycetota</taxon>
        <taxon>Actinomycetes</taxon>
        <taxon>Kitasatosporales</taxon>
        <taxon>Streptomycetaceae</taxon>
        <taxon>Streptomyces</taxon>
    </lineage>
</organism>
<reference evidence="2 3" key="1">
    <citation type="submission" date="2018-11" db="EMBL/GenBank/DDBJ databases">
        <title>Whole genome sequence of Streptomyces paromomycinus NBRC 15454(T).</title>
        <authorList>
            <person name="Komaki H."/>
            <person name="Tamura T."/>
        </authorList>
    </citation>
    <scope>NUCLEOTIDE SEQUENCE [LARGE SCALE GENOMIC DNA]</scope>
    <source>
        <strain evidence="2 3">NBRC 15454</strain>
    </source>
</reference>
<dbReference type="RefSeq" id="WP_125055052.1">
    <property type="nucleotide sequence ID" value="NZ_BHZD01000001.1"/>
</dbReference>
<protein>
    <submittedName>
        <fullName evidence="2">Uncharacterized protein</fullName>
    </submittedName>
</protein>
<sequence>MTAADINLDLLPPETLVVAGGQVTPVGNLVIAEVAKELADVCKRADDPEAALQMVLEAIPKYVAEIVSQRPKVEPSPLRTALTSLVGHECLERRSGRDPLSGDRVGSRPDSHDTWSDRLPCTQQPGHSGDHRDVLGRNWQRVEVPAAISPNPDQ</sequence>
<evidence type="ECO:0000313" key="3">
    <source>
        <dbReference type="Proteomes" id="UP000286746"/>
    </source>
</evidence>
<feature type="compositionally biased region" description="Basic and acidic residues" evidence="1">
    <location>
        <begin position="93"/>
        <end position="116"/>
    </location>
</feature>
<gene>
    <name evidence="2" type="ORF">GKJPGBOP_03777</name>
</gene>
<evidence type="ECO:0000256" key="1">
    <source>
        <dbReference type="SAM" id="MobiDB-lite"/>
    </source>
</evidence>
<accession>A0A401W439</accession>
<proteinExistence type="predicted"/>
<evidence type="ECO:0000313" key="2">
    <source>
        <dbReference type="EMBL" id="GCD44089.1"/>
    </source>
</evidence>
<feature type="region of interest" description="Disordered" evidence="1">
    <location>
        <begin position="93"/>
        <end position="154"/>
    </location>
</feature>